<feature type="domain" description="Trichome birefringence-like C-terminal" evidence="8">
    <location>
        <begin position="179"/>
        <end position="468"/>
    </location>
</feature>
<name>A0AA41RUK8_PAPNU</name>
<keyword evidence="11" id="KW-1185">Reference proteome</keyword>
<dbReference type="Pfam" id="PF13839">
    <property type="entry name" value="PC-Esterase"/>
    <property type="match status" value="1"/>
</dbReference>
<dbReference type="GO" id="GO:0016020">
    <property type="term" value="C:membrane"/>
    <property type="evidence" value="ECO:0007669"/>
    <property type="project" value="UniProtKB-SubCell"/>
</dbReference>
<protein>
    <recommendedName>
        <fullName evidence="12">Trichome birefringence-like N-terminal domain-containing protein</fullName>
    </recommendedName>
</protein>
<comment type="similarity">
    <text evidence="2">Belongs to the PC-esterase family. TBL subfamily.</text>
</comment>
<evidence type="ECO:0000256" key="2">
    <source>
        <dbReference type="ARBA" id="ARBA00007727"/>
    </source>
</evidence>
<dbReference type="AlphaFoldDB" id="A0AA41RUK8"/>
<keyword evidence="6 7" id="KW-0472">Membrane</keyword>
<dbReference type="GO" id="GO:0005794">
    <property type="term" value="C:Golgi apparatus"/>
    <property type="evidence" value="ECO:0007669"/>
    <property type="project" value="TreeGrafter"/>
</dbReference>
<keyword evidence="3 7" id="KW-0812">Transmembrane</keyword>
<sequence length="474" mass="54125">MEKHHSTLRELPVDVDGKYYQIQHKHNNLTNVAIRYLPSFLLVTSIIITFILLNGAPLRNNTDNNPSYILSKASSNSSPPVVLASFNSSSPVVLPSSNYSSSQDVADKELRVSLGQSSSENKQKKCDLFTGKWVWDEENAPYYTNATCSAIHEQQNCIKYEKPNLDFTKWRWKPNECELPIFDPVGFLELLRGKSLAFIGDSVGRNQFASLVCLLAKVGYPEDTSYSPEPQTKRVLYKNYNFTMSLFWSPYLVKTKENGPSNGGKPLNIYLDEYDVEWTSQIENHDYIILSVGHWFFRPAMFYEGGQLIGCLFCDDNNVKHFEPTYGYGRAFATSFRAVNSLENFKGKAFLRTFSPSHFEGGSWNGGGNCIKTTPFMSNETQLPDQHLKMYTTQLEEFKVAEREGLKKNSGLANNFRLLDTTQILWLRPDGHPSSYWHKKEEVGKYNDCVHWCLPGPIDTLNDFLFEMLKIETN</sequence>
<evidence type="ECO:0000313" key="10">
    <source>
        <dbReference type="EMBL" id="MCL7024629.1"/>
    </source>
</evidence>
<organism evidence="10 11">
    <name type="scientific">Papaver nudicaule</name>
    <name type="common">Iceland poppy</name>
    <dbReference type="NCBI Taxonomy" id="74823"/>
    <lineage>
        <taxon>Eukaryota</taxon>
        <taxon>Viridiplantae</taxon>
        <taxon>Streptophyta</taxon>
        <taxon>Embryophyta</taxon>
        <taxon>Tracheophyta</taxon>
        <taxon>Spermatophyta</taxon>
        <taxon>Magnoliopsida</taxon>
        <taxon>Ranunculales</taxon>
        <taxon>Papaveraceae</taxon>
        <taxon>Papaveroideae</taxon>
        <taxon>Papaver</taxon>
    </lineage>
</organism>
<dbReference type="Proteomes" id="UP001177140">
    <property type="component" value="Unassembled WGS sequence"/>
</dbReference>
<dbReference type="PANTHER" id="PTHR32285">
    <property type="entry name" value="PROTEIN TRICHOME BIREFRINGENCE-LIKE 9-RELATED"/>
    <property type="match status" value="1"/>
</dbReference>
<evidence type="ECO:0000313" key="11">
    <source>
        <dbReference type="Proteomes" id="UP001177140"/>
    </source>
</evidence>
<keyword evidence="5 7" id="KW-1133">Transmembrane helix</keyword>
<comment type="caution">
    <text evidence="10">The sequence shown here is derived from an EMBL/GenBank/DDBJ whole genome shotgun (WGS) entry which is preliminary data.</text>
</comment>
<evidence type="ECO:0000256" key="6">
    <source>
        <dbReference type="ARBA" id="ARBA00023136"/>
    </source>
</evidence>
<comment type="subcellular location">
    <subcellularLocation>
        <location evidence="1">Membrane</location>
        <topology evidence="1">Single-pass membrane protein</topology>
    </subcellularLocation>
</comment>
<dbReference type="InterPro" id="IPR029962">
    <property type="entry name" value="TBL"/>
</dbReference>
<evidence type="ECO:0000256" key="4">
    <source>
        <dbReference type="ARBA" id="ARBA00022968"/>
    </source>
</evidence>
<reference evidence="10" key="1">
    <citation type="submission" date="2022-03" db="EMBL/GenBank/DDBJ databases">
        <title>A functionally conserved STORR gene fusion in Papaver species that diverged 16.8 million years ago.</title>
        <authorList>
            <person name="Catania T."/>
        </authorList>
    </citation>
    <scope>NUCLEOTIDE SEQUENCE</scope>
    <source>
        <strain evidence="10">S-191538</strain>
    </source>
</reference>
<gene>
    <name evidence="10" type="ORF">MKW94_015380</name>
</gene>
<evidence type="ECO:0000256" key="1">
    <source>
        <dbReference type="ARBA" id="ARBA00004167"/>
    </source>
</evidence>
<evidence type="ECO:0000256" key="5">
    <source>
        <dbReference type="ARBA" id="ARBA00022989"/>
    </source>
</evidence>
<keyword evidence="4" id="KW-0735">Signal-anchor</keyword>
<proteinExistence type="inferred from homology"/>
<dbReference type="InterPro" id="IPR026057">
    <property type="entry name" value="TBL_C"/>
</dbReference>
<dbReference type="PANTHER" id="PTHR32285:SF48">
    <property type="entry name" value="PROTEIN TRICHOME BIREFRINGENCE-LIKE 19"/>
    <property type="match status" value="1"/>
</dbReference>
<evidence type="ECO:0000259" key="9">
    <source>
        <dbReference type="Pfam" id="PF14416"/>
    </source>
</evidence>
<evidence type="ECO:0000259" key="8">
    <source>
        <dbReference type="Pfam" id="PF13839"/>
    </source>
</evidence>
<feature type="transmembrane region" description="Helical" evidence="7">
    <location>
        <begin position="33"/>
        <end position="53"/>
    </location>
</feature>
<accession>A0AA41RUK8</accession>
<evidence type="ECO:0000256" key="3">
    <source>
        <dbReference type="ARBA" id="ARBA00022692"/>
    </source>
</evidence>
<dbReference type="Pfam" id="PF14416">
    <property type="entry name" value="PMR5N"/>
    <property type="match status" value="1"/>
</dbReference>
<feature type="domain" description="Trichome birefringence-like N-terminal" evidence="9">
    <location>
        <begin position="124"/>
        <end position="178"/>
    </location>
</feature>
<evidence type="ECO:0000256" key="7">
    <source>
        <dbReference type="SAM" id="Phobius"/>
    </source>
</evidence>
<dbReference type="InterPro" id="IPR025846">
    <property type="entry name" value="TBL_N"/>
</dbReference>
<dbReference type="GO" id="GO:0016413">
    <property type="term" value="F:O-acetyltransferase activity"/>
    <property type="evidence" value="ECO:0007669"/>
    <property type="project" value="InterPro"/>
</dbReference>
<dbReference type="EMBL" id="JAJJMA010036573">
    <property type="protein sequence ID" value="MCL7024629.1"/>
    <property type="molecule type" value="Genomic_DNA"/>
</dbReference>
<evidence type="ECO:0008006" key="12">
    <source>
        <dbReference type="Google" id="ProtNLM"/>
    </source>
</evidence>